<evidence type="ECO:0000256" key="4">
    <source>
        <dbReference type="ARBA" id="ARBA00023136"/>
    </source>
</evidence>
<keyword evidence="2 5" id="KW-0812">Transmembrane</keyword>
<dbReference type="RefSeq" id="WP_248942159.1">
    <property type="nucleotide sequence ID" value="NZ_JAKIKS010000104.1"/>
</dbReference>
<dbReference type="PANTHER" id="PTHR35814">
    <property type="match status" value="1"/>
</dbReference>
<organism evidence="6 7">
    <name type="scientific">Shewanella surugensis</name>
    <dbReference type="NCBI Taxonomy" id="212020"/>
    <lineage>
        <taxon>Bacteria</taxon>
        <taxon>Pseudomonadati</taxon>
        <taxon>Pseudomonadota</taxon>
        <taxon>Gammaproteobacteria</taxon>
        <taxon>Alteromonadales</taxon>
        <taxon>Shewanellaceae</taxon>
        <taxon>Shewanella</taxon>
    </lineage>
</organism>
<evidence type="ECO:0000313" key="7">
    <source>
        <dbReference type="Proteomes" id="UP001203423"/>
    </source>
</evidence>
<keyword evidence="4 5" id="KW-0472">Membrane</keyword>
<evidence type="ECO:0000256" key="1">
    <source>
        <dbReference type="ARBA" id="ARBA00004370"/>
    </source>
</evidence>
<gene>
    <name evidence="6" type="ORF">L2764_20215</name>
</gene>
<feature type="transmembrane region" description="Helical" evidence="5">
    <location>
        <begin position="69"/>
        <end position="87"/>
    </location>
</feature>
<accession>A0ABT0LGC2</accession>
<comment type="subcellular location">
    <subcellularLocation>
        <location evidence="1">Membrane</location>
    </subcellularLocation>
</comment>
<evidence type="ECO:0000256" key="2">
    <source>
        <dbReference type="ARBA" id="ARBA00022692"/>
    </source>
</evidence>
<dbReference type="Pfam" id="PF01124">
    <property type="entry name" value="MAPEG"/>
    <property type="match status" value="1"/>
</dbReference>
<dbReference type="InterPro" id="IPR001129">
    <property type="entry name" value="Membr-assoc_MAPEG"/>
</dbReference>
<dbReference type="SUPFAM" id="SSF161084">
    <property type="entry name" value="MAPEG domain-like"/>
    <property type="match status" value="1"/>
</dbReference>
<dbReference type="InterPro" id="IPR023352">
    <property type="entry name" value="MAPEG-like_dom_sf"/>
</dbReference>
<feature type="transmembrane region" description="Helical" evidence="5">
    <location>
        <begin position="6"/>
        <end position="25"/>
    </location>
</feature>
<protein>
    <submittedName>
        <fullName evidence="6">MAPEG family protein</fullName>
    </submittedName>
</protein>
<keyword evidence="3 5" id="KW-1133">Transmembrane helix</keyword>
<evidence type="ECO:0000313" key="6">
    <source>
        <dbReference type="EMBL" id="MCL1126746.1"/>
    </source>
</evidence>
<dbReference type="Proteomes" id="UP001203423">
    <property type="component" value="Unassembled WGS sequence"/>
</dbReference>
<evidence type="ECO:0000256" key="5">
    <source>
        <dbReference type="SAM" id="Phobius"/>
    </source>
</evidence>
<comment type="caution">
    <text evidence="6">The sequence shown here is derived from an EMBL/GenBank/DDBJ whole genome shotgun (WGS) entry which is preliminary data.</text>
</comment>
<dbReference type="Gene3D" id="1.20.120.550">
    <property type="entry name" value="Membrane associated eicosanoid/glutathione metabolism-like domain"/>
    <property type="match status" value="1"/>
</dbReference>
<reference evidence="6 7" key="1">
    <citation type="submission" date="2022-01" db="EMBL/GenBank/DDBJ databases">
        <title>Whole genome-based taxonomy of the Shewanellaceae.</title>
        <authorList>
            <person name="Martin-Rodriguez A.J."/>
        </authorList>
    </citation>
    <scope>NUCLEOTIDE SEQUENCE [LARGE SCALE GENOMIC DNA]</scope>
    <source>
        <strain evidence="6 7">DSM 17177</strain>
    </source>
</reference>
<dbReference type="EMBL" id="JAKIKS010000104">
    <property type="protein sequence ID" value="MCL1126746.1"/>
    <property type="molecule type" value="Genomic_DNA"/>
</dbReference>
<evidence type="ECO:0000256" key="3">
    <source>
        <dbReference type="ARBA" id="ARBA00022989"/>
    </source>
</evidence>
<proteinExistence type="predicted"/>
<dbReference type="PANTHER" id="PTHR35814:SF1">
    <property type="entry name" value="GLUTATHIONE S-TRANSFERASE-RELATED"/>
    <property type="match status" value="1"/>
</dbReference>
<sequence>MSLVISGFYASLTALLVIIFAYRVIRLRREHKIGVGVEDNSTLLIATRVHGNLLENAPLTLILMMATEVNGMSPTLLHCFGSVWIFSRLLHAMGLMLGKGGSHFGRYWGTLLTWFVMLGLVIVNLIQFFDPV</sequence>
<keyword evidence="7" id="KW-1185">Reference proteome</keyword>
<feature type="transmembrane region" description="Helical" evidence="5">
    <location>
        <begin position="107"/>
        <end position="129"/>
    </location>
</feature>
<name>A0ABT0LGC2_9GAMM</name>